<evidence type="ECO:0000313" key="2">
    <source>
        <dbReference type="Proteomes" id="UP000652761"/>
    </source>
</evidence>
<sequence>MPSVDTSSVGSPRFCVSQARECSVLVPLGPESLKVPGMGLLGVWPAGCGGLVGLHSFSYLFSGGQLDLSSVAARLRGGPVWFVRARECSGLVPVLGTDEVLSSSWTPSLCAK</sequence>
<proteinExistence type="predicted"/>
<protein>
    <submittedName>
        <fullName evidence="1">Uncharacterized protein</fullName>
    </submittedName>
</protein>
<comment type="caution">
    <text evidence="1">The sequence shown here is derived from an EMBL/GenBank/DDBJ whole genome shotgun (WGS) entry which is preliminary data.</text>
</comment>
<dbReference type="Proteomes" id="UP000652761">
    <property type="component" value="Unassembled WGS sequence"/>
</dbReference>
<dbReference type="AlphaFoldDB" id="A0A843WQF9"/>
<organism evidence="1 2">
    <name type="scientific">Colocasia esculenta</name>
    <name type="common">Wild taro</name>
    <name type="synonym">Arum esculentum</name>
    <dbReference type="NCBI Taxonomy" id="4460"/>
    <lineage>
        <taxon>Eukaryota</taxon>
        <taxon>Viridiplantae</taxon>
        <taxon>Streptophyta</taxon>
        <taxon>Embryophyta</taxon>
        <taxon>Tracheophyta</taxon>
        <taxon>Spermatophyta</taxon>
        <taxon>Magnoliopsida</taxon>
        <taxon>Liliopsida</taxon>
        <taxon>Araceae</taxon>
        <taxon>Aroideae</taxon>
        <taxon>Colocasieae</taxon>
        <taxon>Colocasia</taxon>
    </lineage>
</organism>
<reference evidence="1" key="1">
    <citation type="submission" date="2017-07" db="EMBL/GenBank/DDBJ databases">
        <title>Taro Niue Genome Assembly and Annotation.</title>
        <authorList>
            <person name="Atibalentja N."/>
            <person name="Keating K."/>
            <person name="Fields C.J."/>
        </authorList>
    </citation>
    <scope>NUCLEOTIDE SEQUENCE</scope>
    <source>
        <strain evidence="1">Niue_2</strain>
        <tissue evidence="1">Leaf</tissue>
    </source>
</reference>
<evidence type="ECO:0000313" key="1">
    <source>
        <dbReference type="EMBL" id="MQM12872.1"/>
    </source>
</evidence>
<dbReference type="EMBL" id="NMUH01005482">
    <property type="protein sequence ID" value="MQM12872.1"/>
    <property type="molecule type" value="Genomic_DNA"/>
</dbReference>
<name>A0A843WQF9_COLES</name>
<gene>
    <name evidence="1" type="ORF">Taro_045793</name>
</gene>
<keyword evidence="2" id="KW-1185">Reference proteome</keyword>
<accession>A0A843WQF9</accession>